<keyword evidence="5" id="KW-1185">Reference proteome</keyword>
<evidence type="ECO:0000256" key="2">
    <source>
        <dbReference type="SAM" id="Phobius"/>
    </source>
</evidence>
<feature type="signal peptide" evidence="3">
    <location>
        <begin position="1"/>
        <end position="22"/>
    </location>
</feature>
<protein>
    <submittedName>
        <fullName evidence="4">Uncharacterized protein</fullName>
    </submittedName>
</protein>
<feature type="transmembrane region" description="Helical" evidence="2">
    <location>
        <begin position="359"/>
        <end position="381"/>
    </location>
</feature>
<gene>
    <name evidence="4" type="ORF">IW256_005956</name>
</gene>
<dbReference type="SUPFAM" id="SSF53649">
    <property type="entry name" value="Alkaline phosphatase-like"/>
    <property type="match status" value="1"/>
</dbReference>
<feature type="transmembrane region" description="Helical" evidence="2">
    <location>
        <begin position="421"/>
        <end position="441"/>
    </location>
</feature>
<feature type="transmembrane region" description="Helical" evidence="2">
    <location>
        <begin position="496"/>
        <end position="514"/>
    </location>
</feature>
<feature type="transmembrane region" description="Helical" evidence="2">
    <location>
        <begin position="638"/>
        <end position="656"/>
    </location>
</feature>
<sequence length="697" mass="70677">MTLLVGLTGVALTAAAPASASAEPDGGVVLIGVPGLRWGDVEPASTPVLWHAADRGGIANIAVRGVEPRSCAAGGWLTISAGARAEPPHGGCGRPPRPRRDGAGAVVPGHPDLRAHNAATTYAAQVGLLGDAVHRAGGCTTAVGRGGALAVADSSGRVDHYRDDVGDMRAHDWKRCALTAVDIDDLTHGTGGRAAEPAGAAGAAASRTAALSRADRRVGEVLARVQENATVLIVGVADVGRPGLRVTMHLGPSTAPGYLSVPSTRRTGLLTLTDVTPTVLRLAGAPVPARLTGASWTHRAPRPEERAAAIERLRERDLAARVARSMVAPFNIVLVGGQLLAYGLAALAWRRCRAERRGLVLTATRYVALAAAAAPAATYLANLVPWWRAGHPAAGLAAAVAVADVAVVAVALAGPWRRRPFGPVTGVAAVTALTLAADVIAGSPLQADSLNGNFSLVAGRFYGFGNLTFALFATASLVCAAGLAGPVAAAGHRHRAAALALLIGGAAVVVDGWPGWGSDFGGVLALTPGVVLLALWAAGRRVSARPVLLAGGAGALLVGGLAYLDSLRPADSRSHLGDFWKRMLDGGAGPILERKVDSMLNSLGNVWLTLPATLALVLLMAFLLRRDGVLGPVFRRTPALRVALLAVLVTTAVGFAVNDSGIAIPALAALFAAPLTVTTALAVRSADGIGAPGVPEP</sequence>
<keyword evidence="2" id="KW-0812">Transmembrane</keyword>
<dbReference type="AlphaFoldDB" id="A0A931DNK2"/>
<comment type="caution">
    <text evidence="4">The sequence shown here is derived from an EMBL/GenBank/DDBJ whole genome shotgun (WGS) entry which is preliminary data.</text>
</comment>
<evidence type="ECO:0000313" key="4">
    <source>
        <dbReference type="EMBL" id="MBG6091843.1"/>
    </source>
</evidence>
<dbReference type="RefSeq" id="WP_197014110.1">
    <property type="nucleotide sequence ID" value="NZ_BAABES010000002.1"/>
</dbReference>
<dbReference type="InterPro" id="IPR017850">
    <property type="entry name" value="Alkaline_phosphatase_core_sf"/>
</dbReference>
<keyword evidence="2" id="KW-1133">Transmembrane helix</keyword>
<organism evidence="4 5">
    <name type="scientific">Actinomadura viridis</name>
    <dbReference type="NCBI Taxonomy" id="58110"/>
    <lineage>
        <taxon>Bacteria</taxon>
        <taxon>Bacillati</taxon>
        <taxon>Actinomycetota</taxon>
        <taxon>Actinomycetes</taxon>
        <taxon>Streptosporangiales</taxon>
        <taxon>Thermomonosporaceae</taxon>
        <taxon>Actinomadura</taxon>
    </lineage>
</organism>
<evidence type="ECO:0000256" key="1">
    <source>
        <dbReference type="SAM" id="MobiDB-lite"/>
    </source>
</evidence>
<name>A0A931DNK2_9ACTN</name>
<reference evidence="4" key="1">
    <citation type="submission" date="2020-11" db="EMBL/GenBank/DDBJ databases">
        <title>Sequencing the genomes of 1000 actinobacteria strains.</title>
        <authorList>
            <person name="Klenk H.-P."/>
        </authorList>
    </citation>
    <scope>NUCLEOTIDE SEQUENCE</scope>
    <source>
        <strain evidence="4">DSM 43175</strain>
    </source>
</reference>
<keyword evidence="2" id="KW-0472">Membrane</keyword>
<feature type="region of interest" description="Disordered" evidence="1">
    <location>
        <begin position="85"/>
        <end position="109"/>
    </location>
</feature>
<dbReference type="EMBL" id="JADOUA010000001">
    <property type="protein sequence ID" value="MBG6091843.1"/>
    <property type="molecule type" value="Genomic_DNA"/>
</dbReference>
<feature type="transmembrane region" description="Helical" evidence="2">
    <location>
        <begin position="520"/>
        <end position="539"/>
    </location>
</feature>
<accession>A0A931DNK2</accession>
<dbReference type="Gene3D" id="3.40.720.10">
    <property type="entry name" value="Alkaline Phosphatase, subunit A"/>
    <property type="match status" value="1"/>
</dbReference>
<evidence type="ECO:0000313" key="5">
    <source>
        <dbReference type="Proteomes" id="UP000614047"/>
    </source>
</evidence>
<feature type="transmembrane region" description="Helical" evidence="2">
    <location>
        <begin position="546"/>
        <end position="564"/>
    </location>
</feature>
<feature type="transmembrane region" description="Helical" evidence="2">
    <location>
        <begin position="461"/>
        <end position="484"/>
    </location>
</feature>
<feature type="chain" id="PRO_5039027067" evidence="3">
    <location>
        <begin position="23"/>
        <end position="697"/>
    </location>
</feature>
<dbReference type="Proteomes" id="UP000614047">
    <property type="component" value="Unassembled WGS sequence"/>
</dbReference>
<feature type="transmembrane region" description="Helical" evidence="2">
    <location>
        <begin position="326"/>
        <end position="347"/>
    </location>
</feature>
<feature type="transmembrane region" description="Helical" evidence="2">
    <location>
        <begin position="606"/>
        <end position="626"/>
    </location>
</feature>
<proteinExistence type="predicted"/>
<feature type="transmembrane region" description="Helical" evidence="2">
    <location>
        <begin position="662"/>
        <end position="683"/>
    </location>
</feature>
<feature type="transmembrane region" description="Helical" evidence="2">
    <location>
        <begin position="393"/>
        <end position="414"/>
    </location>
</feature>
<keyword evidence="3" id="KW-0732">Signal</keyword>
<evidence type="ECO:0000256" key="3">
    <source>
        <dbReference type="SAM" id="SignalP"/>
    </source>
</evidence>